<feature type="region of interest" description="Disordered" evidence="1">
    <location>
        <begin position="1"/>
        <end position="28"/>
    </location>
</feature>
<dbReference type="Proteomes" id="UP001066276">
    <property type="component" value="Chromosome 7"/>
</dbReference>
<accession>A0AAV7PYI9</accession>
<proteinExistence type="predicted"/>
<organism evidence="2 3">
    <name type="scientific">Pleurodeles waltl</name>
    <name type="common">Iberian ribbed newt</name>
    <dbReference type="NCBI Taxonomy" id="8319"/>
    <lineage>
        <taxon>Eukaryota</taxon>
        <taxon>Metazoa</taxon>
        <taxon>Chordata</taxon>
        <taxon>Craniata</taxon>
        <taxon>Vertebrata</taxon>
        <taxon>Euteleostomi</taxon>
        <taxon>Amphibia</taxon>
        <taxon>Batrachia</taxon>
        <taxon>Caudata</taxon>
        <taxon>Salamandroidea</taxon>
        <taxon>Salamandridae</taxon>
        <taxon>Pleurodelinae</taxon>
        <taxon>Pleurodeles</taxon>
    </lineage>
</organism>
<evidence type="ECO:0000256" key="1">
    <source>
        <dbReference type="SAM" id="MobiDB-lite"/>
    </source>
</evidence>
<gene>
    <name evidence="2" type="ORF">NDU88_010494</name>
</gene>
<dbReference type="EMBL" id="JANPWB010000011">
    <property type="protein sequence ID" value="KAJ1132167.1"/>
    <property type="molecule type" value="Genomic_DNA"/>
</dbReference>
<sequence>MTDDHADIKKDSAERNEAPTDGRPTDRCIVNSKTGMVAIGNVRVILGDPSSDSTQGSQETDIVDKIQVSESLDWSEGNEENALGPGEVDKDVAAVETDAQSLLIDQTGQQQEGRV</sequence>
<protein>
    <submittedName>
        <fullName evidence="2">Uncharacterized protein</fullName>
    </submittedName>
</protein>
<name>A0AAV7PYI9_PLEWA</name>
<feature type="compositionally biased region" description="Basic and acidic residues" evidence="1">
    <location>
        <begin position="1"/>
        <end position="26"/>
    </location>
</feature>
<keyword evidence="3" id="KW-1185">Reference proteome</keyword>
<dbReference type="AlphaFoldDB" id="A0AAV7PYI9"/>
<evidence type="ECO:0000313" key="3">
    <source>
        <dbReference type="Proteomes" id="UP001066276"/>
    </source>
</evidence>
<reference evidence="2" key="1">
    <citation type="journal article" date="2022" name="bioRxiv">
        <title>Sequencing and chromosome-scale assembly of the giantPleurodeles waltlgenome.</title>
        <authorList>
            <person name="Brown T."/>
            <person name="Elewa A."/>
            <person name="Iarovenko S."/>
            <person name="Subramanian E."/>
            <person name="Araus A.J."/>
            <person name="Petzold A."/>
            <person name="Susuki M."/>
            <person name="Suzuki K.-i.T."/>
            <person name="Hayashi T."/>
            <person name="Toyoda A."/>
            <person name="Oliveira C."/>
            <person name="Osipova E."/>
            <person name="Leigh N.D."/>
            <person name="Simon A."/>
            <person name="Yun M.H."/>
        </authorList>
    </citation>
    <scope>NUCLEOTIDE SEQUENCE</scope>
    <source>
        <strain evidence="2">20211129_DDA</strain>
        <tissue evidence="2">Liver</tissue>
    </source>
</reference>
<evidence type="ECO:0000313" key="2">
    <source>
        <dbReference type="EMBL" id="KAJ1132167.1"/>
    </source>
</evidence>
<comment type="caution">
    <text evidence="2">The sequence shown here is derived from an EMBL/GenBank/DDBJ whole genome shotgun (WGS) entry which is preliminary data.</text>
</comment>